<evidence type="ECO:0000256" key="1">
    <source>
        <dbReference type="ARBA" id="ARBA00022729"/>
    </source>
</evidence>
<accession>A0A7N1A2E1</accession>
<feature type="chain" id="PRO_5029761290" description="Pectinesterase inhibitor domain-containing protein" evidence="2">
    <location>
        <begin position="26"/>
        <end position="197"/>
    </location>
</feature>
<dbReference type="OMA" id="YQNLCIH"/>
<dbReference type="AlphaFoldDB" id="A0A7N1A2E1"/>
<organism evidence="4 5">
    <name type="scientific">Kalanchoe fedtschenkoi</name>
    <name type="common">Lavender scallops</name>
    <name type="synonym">South American air plant</name>
    <dbReference type="NCBI Taxonomy" id="63787"/>
    <lineage>
        <taxon>Eukaryota</taxon>
        <taxon>Viridiplantae</taxon>
        <taxon>Streptophyta</taxon>
        <taxon>Embryophyta</taxon>
        <taxon>Tracheophyta</taxon>
        <taxon>Spermatophyta</taxon>
        <taxon>Magnoliopsida</taxon>
        <taxon>eudicotyledons</taxon>
        <taxon>Gunneridae</taxon>
        <taxon>Pentapetalae</taxon>
        <taxon>Saxifragales</taxon>
        <taxon>Crassulaceae</taxon>
        <taxon>Kalanchoe</taxon>
    </lineage>
</organism>
<dbReference type="InterPro" id="IPR006501">
    <property type="entry name" value="Pectinesterase_inhib_dom"/>
</dbReference>
<keyword evidence="5" id="KW-1185">Reference proteome</keyword>
<dbReference type="PANTHER" id="PTHR31080">
    <property type="entry name" value="PECTINESTERASE INHIBITOR-LIKE"/>
    <property type="match status" value="1"/>
</dbReference>
<dbReference type="InterPro" id="IPR035513">
    <property type="entry name" value="Invertase/methylesterase_inhib"/>
</dbReference>
<feature type="domain" description="Pectinesterase inhibitor" evidence="3">
    <location>
        <begin position="29"/>
        <end position="188"/>
    </location>
</feature>
<dbReference type="InterPro" id="IPR051955">
    <property type="entry name" value="PME_Inhibitor"/>
</dbReference>
<evidence type="ECO:0000313" key="4">
    <source>
        <dbReference type="EnsemblPlants" id="Kaladp0067s0282.1.v1.1.CDS.1"/>
    </source>
</evidence>
<keyword evidence="1 2" id="KW-0732">Signal</keyword>
<dbReference type="PANTHER" id="PTHR31080:SF158">
    <property type="entry name" value="PLANT INVERTASE_PECTIN METHYLESTERASE INHIBITOR SUPERFAMILY PROTEIN"/>
    <property type="match status" value="1"/>
</dbReference>
<feature type="signal peptide" evidence="2">
    <location>
        <begin position="1"/>
        <end position="25"/>
    </location>
</feature>
<sequence length="197" mass="21753">MGLSQAAKLIWLLLCIIWLPRLGLATSSEADENVREACSVTRYVDVCIHSLAPYSTKTPKSNYTAWARAGVSVALLELKNTKGCLEKMNKQSRKWRGGGIADCVECFGAAVDNLHQSLGVLRELDKVTFDEQMSDVITWMSAALTYEDTCIDGLEEGGLGKGRRRRKKKKVMDRVRNCSYVTSNALALLNKLASTGF</sequence>
<dbReference type="SUPFAM" id="SSF101148">
    <property type="entry name" value="Plant invertase/pectin methylesterase inhibitor"/>
    <property type="match status" value="1"/>
</dbReference>
<dbReference type="Pfam" id="PF04043">
    <property type="entry name" value="PMEI"/>
    <property type="match status" value="1"/>
</dbReference>
<dbReference type="CDD" id="cd15798">
    <property type="entry name" value="PMEI-like_3"/>
    <property type="match status" value="1"/>
</dbReference>
<dbReference type="SMART" id="SM00856">
    <property type="entry name" value="PMEI"/>
    <property type="match status" value="1"/>
</dbReference>
<evidence type="ECO:0000256" key="2">
    <source>
        <dbReference type="SAM" id="SignalP"/>
    </source>
</evidence>
<evidence type="ECO:0000259" key="3">
    <source>
        <dbReference type="SMART" id="SM00856"/>
    </source>
</evidence>
<dbReference type="Gene3D" id="1.20.140.40">
    <property type="entry name" value="Invertase/pectin methylesterase inhibitor family protein"/>
    <property type="match status" value="1"/>
</dbReference>
<name>A0A7N1A2E1_KALFE</name>
<dbReference type="Gramene" id="Kaladp0067s0282.1.v1.1">
    <property type="protein sequence ID" value="Kaladp0067s0282.1.v1.1.CDS.1"/>
    <property type="gene ID" value="Kaladp0067s0282.v1.1"/>
</dbReference>
<dbReference type="NCBIfam" id="TIGR01614">
    <property type="entry name" value="PME_inhib"/>
    <property type="match status" value="1"/>
</dbReference>
<proteinExistence type="predicted"/>
<reference evidence="4" key="1">
    <citation type="submission" date="2021-01" db="UniProtKB">
        <authorList>
            <consortium name="EnsemblPlants"/>
        </authorList>
    </citation>
    <scope>IDENTIFICATION</scope>
</reference>
<dbReference type="EnsemblPlants" id="Kaladp0067s0282.1.v1.1">
    <property type="protein sequence ID" value="Kaladp0067s0282.1.v1.1.CDS.1"/>
    <property type="gene ID" value="Kaladp0067s0282.v1.1"/>
</dbReference>
<evidence type="ECO:0000313" key="5">
    <source>
        <dbReference type="Proteomes" id="UP000594263"/>
    </source>
</evidence>
<dbReference type="GO" id="GO:0004857">
    <property type="term" value="F:enzyme inhibitor activity"/>
    <property type="evidence" value="ECO:0007669"/>
    <property type="project" value="InterPro"/>
</dbReference>
<dbReference type="Proteomes" id="UP000594263">
    <property type="component" value="Unplaced"/>
</dbReference>
<protein>
    <recommendedName>
        <fullName evidence="3">Pectinesterase inhibitor domain-containing protein</fullName>
    </recommendedName>
</protein>